<evidence type="ECO:0000313" key="4">
    <source>
        <dbReference type="Proteomes" id="UP000580043"/>
    </source>
</evidence>
<evidence type="ECO:0000256" key="2">
    <source>
        <dbReference type="SAM" id="SignalP"/>
    </source>
</evidence>
<gene>
    <name evidence="3" type="ORF">HHL15_11540</name>
</gene>
<keyword evidence="2" id="KW-0732">Signal</keyword>
<name>A0A848G2F8_9RHOO</name>
<dbReference type="AlphaFoldDB" id="A0A848G2F8"/>
<dbReference type="RefSeq" id="WP_169145921.1">
    <property type="nucleotide sequence ID" value="NZ_JABBGA010000008.1"/>
</dbReference>
<feature type="compositionally biased region" description="Low complexity" evidence="1">
    <location>
        <begin position="195"/>
        <end position="215"/>
    </location>
</feature>
<reference evidence="3 4" key="1">
    <citation type="submission" date="2020-04" db="EMBL/GenBank/DDBJ databases">
        <title>Zoogloea sp. G-4-1-14 isolated from soil.</title>
        <authorList>
            <person name="Dahal R.H."/>
        </authorList>
    </citation>
    <scope>NUCLEOTIDE SEQUENCE [LARGE SCALE GENOMIC DNA]</scope>
    <source>
        <strain evidence="3 4">G-4-1-14</strain>
    </source>
</reference>
<organism evidence="3 4">
    <name type="scientific">Zoogloea dura</name>
    <dbReference type="NCBI Taxonomy" id="2728840"/>
    <lineage>
        <taxon>Bacteria</taxon>
        <taxon>Pseudomonadati</taxon>
        <taxon>Pseudomonadota</taxon>
        <taxon>Betaproteobacteria</taxon>
        <taxon>Rhodocyclales</taxon>
        <taxon>Zoogloeaceae</taxon>
        <taxon>Zoogloea</taxon>
    </lineage>
</organism>
<feature type="region of interest" description="Disordered" evidence="1">
    <location>
        <begin position="193"/>
        <end position="224"/>
    </location>
</feature>
<accession>A0A848G2F8</accession>
<feature type="chain" id="PRO_5032604750" description="DUF4136 domain-containing protein" evidence="2">
    <location>
        <begin position="24"/>
        <end position="224"/>
    </location>
</feature>
<dbReference type="Proteomes" id="UP000580043">
    <property type="component" value="Unassembled WGS sequence"/>
</dbReference>
<evidence type="ECO:0000256" key="1">
    <source>
        <dbReference type="SAM" id="MobiDB-lite"/>
    </source>
</evidence>
<protein>
    <recommendedName>
        <fullName evidence="5">DUF4136 domain-containing protein</fullName>
    </recommendedName>
</protein>
<feature type="signal peptide" evidence="2">
    <location>
        <begin position="1"/>
        <end position="23"/>
    </location>
</feature>
<sequence>MRLRLLHLSTFLAALLTCTGAMAEPPTLHWQVPLPAGQGWRIVDLREGKGVRHEEYIPRGQGVEDYRERILIQRFKAPDMSPETYLGHIATGLAGHCRGFTTSGLVAGVREGLPHATRSAYCGTFNGRDYGYVIAQKVFRDDDHLFVVEREWRVPGFFVDATGMASLNFGSSAEDEALKKDIRQAVRWLTEQVNPGGAAPMPGAAPAAVPTAPEPTLQRARRKP</sequence>
<comment type="caution">
    <text evidence="3">The sequence shown here is derived from an EMBL/GenBank/DDBJ whole genome shotgun (WGS) entry which is preliminary data.</text>
</comment>
<keyword evidence="4" id="KW-1185">Reference proteome</keyword>
<evidence type="ECO:0008006" key="5">
    <source>
        <dbReference type="Google" id="ProtNLM"/>
    </source>
</evidence>
<evidence type="ECO:0000313" key="3">
    <source>
        <dbReference type="EMBL" id="NML26377.1"/>
    </source>
</evidence>
<proteinExistence type="predicted"/>
<dbReference type="EMBL" id="JABBGA010000008">
    <property type="protein sequence ID" value="NML26377.1"/>
    <property type="molecule type" value="Genomic_DNA"/>
</dbReference>